<protein>
    <submittedName>
        <fullName evidence="4">Maltose operon substrate-binding protein MalM</fullName>
    </submittedName>
</protein>
<evidence type="ECO:0000313" key="6">
    <source>
        <dbReference type="Proteomes" id="UP000253065"/>
    </source>
</evidence>
<feature type="signal peptide" evidence="2">
    <location>
        <begin position="1"/>
        <end position="20"/>
    </location>
</feature>
<comment type="caution">
    <text evidence="4">The sequence shown here is derived from an EMBL/GenBank/DDBJ whole genome shotgun (WGS) entry which is preliminary data.</text>
</comment>
<evidence type="ECO:0000256" key="2">
    <source>
        <dbReference type="SAM" id="SignalP"/>
    </source>
</evidence>
<dbReference type="Pfam" id="PF07148">
    <property type="entry name" value="MalM"/>
    <property type="match status" value="1"/>
</dbReference>
<dbReference type="EMBL" id="QPJB01000001">
    <property type="protein sequence ID" value="RCW38144.1"/>
    <property type="molecule type" value="Genomic_DNA"/>
</dbReference>
<accession>A0A368VER2</accession>
<evidence type="ECO:0000256" key="1">
    <source>
        <dbReference type="SAM" id="MobiDB-lite"/>
    </source>
</evidence>
<dbReference type="EMBL" id="QNSA01000001">
    <property type="protein sequence ID" value="RBP77298.1"/>
    <property type="molecule type" value="Genomic_DNA"/>
</dbReference>
<dbReference type="AlphaFoldDB" id="A0A368VER2"/>
<dbReference type="RefSeq" id="WP_113879046.1">
    <property type="nucleotide sequence ID" value="NZ_QNSA01000001.1"/>
</dbReference>
<keyword evidence="2" id="KW-0732">Signal</keyword>
<name>A0A368VER2_MARNT</name>
<dbReference type="Proteomes" id="UP000252795">
    <property type="component" value="Unassembled WGS sequence"/>
</dbReference>
<keyword evidence="6" id="KW-1185">Reference proteome</keyword>
<proteinExistence type="predicted"/>
<dbReference type="GO" id="GO:0042597">
    <property type="term" value="C:periplasmic space"/>
    <property type="evidence" value="ECO:0007669"/>
    <property type="project" value="InterPro"/>
</dbReference>
<evidence type="ECO:0000313" key="4">
    <source>
        <dbReference type="EMBL" id="RCW38144.1"/>
    </source>
</evidence>
<organism evidence="4 5">
    <name type="scientific">Marinobacter nauticus</name>
    <name type="common">Marinobacter hydrocarbonoclasticus</name>
    <name type="synonym">Marinobacter aquaeolei</name>
    <dbReference type="NCBI Taxonomy" id="2743"/>
    <lineage>
        <taxon>Bacteria</taxon>
        <taxon>Pseudomonadati</taxon>
        <taxon>Pseudomonadota</taxon>
        <taxon>Gammaproteobacteria</taxon>
        <taxon>Pseudomonadales</taxon>
        <taxon>Marinobacteraceae</taxon>
        <taxon>Marinobacter</taxon>
    </lineage>
</organism>
<feature type="chain" id="PRO_5016936104" evidence="2">
    <location>
        <begin position="21"/>
        <end position="357"/>
    </location>
</feature>
<dbReference type="InterPro" id="IPR010794">
    <property type="entry name" value="MalM"/>
</dbReference>
<evidence type="ECO:0000313" key="3">
    <source>
        <dbReference type="EMBL" id="RBP77298.1"/>
    </source>
</evidence>
<sequence length="357" mass="39904">MGRGRYSGLAVCVFALALLAGCQTGSSGVAEREGYFSWVDEQGRVRYSRIPDAQREDVTPGEPDAKSVAISGETNGPEAYRSTSDSDRGAAAKLEENLEYTTENYPDGEELAKKGFIRPGQRQPYFTWRDADGIVRVSYYTPDMRTEEQKRADQAPVVLSDASVYLPAEADDHTPVEGYDPDAFAILGIEETDSFFRVFAESCCQALPARDFLQWQEGREFGVDFEEDTPRHRFSTGDSPYRLIALPSSTFVPGFVMRLRSYAHNGVLVPSLAFLDKDFQPVRVVTDLVMNYEPENWRRRGYLESWVPAFPGQGERWLVVFTRPEDLAGQTVTEAGDTPKAIPHVETGEIGITTFEE</sequence>
<dbReference type="PROSITE" id="PS51257">
    <property type="entry name" value="PROKAR_LIPOPROTEIN"/>
    <property type="match status" value="1"/>
</dbReference>
<dbReference type="Proteomes" id="UP000253065">
    <property type="component" value="Unassembled WGS sequence"/>
</dbReference>
<gene>
    <name evidence="4" type="ORF">DET51_101493</name>
    <name evidence="3" type="ORF">DET64_101494</name>
</gene>
<evidence type="ECO:0000313" key="5">
    <source>
        <dbReference type="Proteomes" id="UP000252795"/>
    </source>
</evidence>
<feature type="region of interest" description="Disordered" evidence="1">
    <location>
        <begin position="52"/>
        <end position="88"/>
    </location>
</feature>
<reference evidence="4 5" key="1">
    <citation type="submission" date="2018-07" db="EMBL/GenBank/DDBJ databases">
        <title>Freshwater and sediment microbial communities from various areas in North America, analyzing microbe dynamics in response to fracking.</title>
        <authorList>
            <person name="Lamendella R."/>
        </authorList>
    </citation>
    <scope>NUCLEOTIDE SEQUENCE [LARGE SCALE GENOMIC DNA]</scope>
    <source>
        <strain evidence="4 5">114E</strain>
        <strain evidence="3 6">114E_o</strain>
    </source>
</reference>
<dbReference type="GO" id="GO:0008643">
    <property type="term" value="P:carbohydrate transport"/>
    <property type="evidence" value="ECO:0007669"/>
    <property type="project" value="InterPro"/>
</dbReference>